<feature type="region of interest" description="Disordered" evidence="1">
    <location>
        <begin position="123"/>
        <end position="171"/>
    </location>
</feature>
<reference evidence="4" key="1">
    <citation type="journal article" date="2019" name="Int. J. Syst. Evol. Microbiol.">
        <title>The Global Catalogue of Microorganisms (GCM) 10K type strain sequencing project: providing services to taxonomists for standard genome sequencing and annotation.</title>
        <authorList>
            <consortium name="The Broad Institute Genomics Platform"/>
            <consortium name="The Broad Institute Genome Sequencing Center for Infectious Disease"/>
            <person name="Wu L."/>
            <person name="Ma J."/>
        </authorList>
    </citation>
    <scope>NUCLEOTIDE SEQUENCE [LARGE SCALE GENOMIC DNA]</scope>
    <source>
        <strain evidence="4">CCUG 56756</strain>
    </source>
</reference>
<dbReference type="Pfam" id="PF11181">
    <property type="entry name" value="YflT"/>
    <property type="match status" value="1"/>
</dbReference>
<name>A0ABW3L5R8_9BACL</name>
<dbReference type="EMBL" id="JBHTKI010000002">
    <property type="protein sequence ID" value="MFD1029948.1"/>
    <property type="molecule type" value="Genomic_DNA"/>
</dbReference>
<feature type="compositionally biased region" description="Basic and acidic residues" evidence="1">
    <location>
        <begin position="153"/>
        <end position="162"/>
    </location>
</feature>
<evidence type="ECO:0000256" key="1">
    <source>
        <dbReference type="SAM" id="MobiDB-lite"/>
    </source>
</evidence>
<accession>A0ABW3L5R8</accession>
<sequence>MEKHFIDTYRTQEEVLQQIEKLKDEGYSESDMYIMTQEDDQLSMIQGETNIDSYAEQGNWMDSFTAFLTGNKQIEFAFENMQLTQQQINNYYKDLENGRLLLYVNKDYEARFDEVGGDSFKLGEKEKTELQNRKEQSENSLQDAAEQEETVELDPRHYEDGNSSRGNNAGS</sequence>
<feature type="compositionally biased region" description="Basic and acidic residues" evidence="1">
    <location>
        <begin position="123"/>
        <end position="137"/>
    </location>
</feature>
<proteinExistence type="predicted"/>
<protein>
    <submittedName>
        <fullName evidence="3">General stress protein</fullName>
    </submittedName>
</protein>
<feature type="domain" description="General stress protein 17M-like" evidence="2">
    <location>
        <begin position="5"/>
        <end position="98"/>
    </location>
</feature>
<evidence type="ECO:0000313" key="4">
    <source>
        <dbReference type="Proteomes" id="UP001597109"/>
    </source>
</evidence>
<dbReference type="Proteomes" id="UP001597109">
    <property type="component" value="Unassembled WGS sequence"/>
</dbReference>
<organism evidence="3 4">
    <name type="scientific">Metaplanococcus flavidus</name>
    <dbReference type="NCBI Taxonomy" id="569883"/>
    <lineage>
        <taxon>Bacteria</taxon>
        <taxon>Bacillati</taxon>
        <taxon>Bacillota</taxon>
        <taxon>Bacilli</taxon>
        <taxon>Bacillales</taxon>
        <taxon>Caryophanaceae</taxon>
        <taxon>Metaplanococcus</taxon>
    </lineage>
</organism>
<evidence type="ECO:0000259" key="2">
    <source>
        <dbReference type="Pfam" id="PF11181"/>
    </source>
</evidence>
<comment type="caution">
    <text evidence="3">The sequence shown here is derived from an EMBL/GenBank/DDBJ whole genome shotgun (WGS) entry which is preliminary data.</text>
</comment>
<dbReference type="InterPro" id="IPR025889">
    <property type="entry name" value="GSP17M-like_dom"/>
</dbReference>
<dbReference type="RefSeq" id="WP_379080918.1">
    <property type="nucleotide sequence ID" value="NZ_JBHTKI010000002.1"/>
</dbReference>
<evidence type="ECO:0000313" key="3">
    <source>
        <dbReference type="EMBL" id="MFD1029948.1"/>
    </source>
</evidence>
<gene>
    <name evidence="3" type="ORF">ACFQ1X_00655</name>
</gene>
<keyword evidence="4" id="KW-1185">Reference proteome</keyword>